<evidence type="ECO:0000256" key="1">
    <source>
        <dbReference type="SAM" id="Phobius"/>
    </source>
</evidence>
<keyword evidence="1" id="KW-1133">Transmembrane helix</keyword>
<feature type="signal peptide" evidence="2">
    <location>
        <begin position="1"/>
        <end position="22"/>
    </location>
</feature>
<accession>A0A061IWR6</accession>
<comment type="caution">
    <text evidence="3">The sequence shown here is derived from an EMBL/GenBank/DDBJ whole genome shotgun (WGS) entry which is preliminary data.</text>
</comment>
<dbReference type="Proteomes" id="UP000031737">
    <property type="component" value="Unassembled WGS sequence"/>
</dbReference>
<feature type="chain" id="PRO_5001601170" evidence="2">
    <location>
        <begin position="23"/>
        <end position="185"/>
    </location>
</feature>
<name>A0A061IWR6_TRYRA</name>
<reference evidence="3 4" key="1">
    <citation type="submission" date="2013-07" db="EMBL/GenBank/DDBJ databases">
        <authorList>
            <person name="Stoco P.H."/>
            <person name="Wagner G."/>
            <person name="Gerber A."/>
            <person name="Zaha A."/>
            <person name="Thompson C."/>
            <person name="Bartholomeu D.C."/>
            <person name="Luckemeyer D.D."/>
            <person name="Bahia D."/>
            <person name="Loreto E."/>
            <person name="Prestes E.B."/>
            <person name="Lima F.M."/>
            <person name="Rodrigues-Luiz G."/>
            <person name="Vallejo G.A."/>
            <person name="Filho J.F."/>
            <person name="Monteiro K.M."/>
            <person name="Tyler K.M."/>
            <person name="de Almeida L.G."/>
            <person name="Ortiz M.F."/>
            <person name="Siervo M.A."/>
            <person name="de Moraes M.H."/>
            <person name="Cunha O.L."/>
            <person name="Mendonca-Neto R."/>
            <person name="Silva R."/>
            <person name="Teixeira S.M."/>
            <person name="Murta S.M."/>
            <person name="Sincero T.C."/>
            <person name="Mendes T.A."/>
            <person name="Urmenyi T.P."/>
            <person name="Silva V.G."/>
            <person name="da Rocha W.D."/>
            <person name="Andersson B."/>
            <person name="Romanha A.J."/>
            <person name="Steindel M."/>
            <person name="de Vasconcelos A.T."/>
            <person name="Grisard E.C."/>
        </authorList>
    </citation>
    <scope>NUCLEOTIDE SEQUENCE [LARGE SCALE GENOMIC DNA]</scope>
    <source>
        <strain evidence="3 4">SC58</strain>
    </source>
</reference>
<dbReference type="OrthoDB" id="248004at2759"/>
<gene>
    <name evidence="3" type="ORF">TRSC58_05223</name>
</gene>
<dbReference type="EMBL" id="AUPL01005223">
    <property type="protein sequence ID" value="ESL07094.1"/>
    <property type="molecule type" value="Genomic_DNA"/>
</dbReference>
<proteinExistence type="predicted"/>
<evidence type="ECO:0000313" key="4">
    <source>
        <dbReference type="Proteomes" id="UP000031737"/>
    </source>
</evidence>
<keyword evidence="1" id="KW-0472">Membrane</keyword>
<dbReference type="AlphaFoldDB" id="A0A061IWR6"/>
<feature type="transmembrane region" description="Helical" evidence="1">
    <location>
        <begin position="38"/>
        <end position="62"/>
    </location>
</feature>
<sequence>MLCAVLEFALWVVASVKPLVMGVHLCRCMREGQPVDATLITNLTLAMMLLWLLELLDALVLAHLLSMRALYICGRIILSLYLLHPQFRGATRVYNRFFAVTVACYAPIVDDLMAQHLVELERSSIFYYVGTAGRLVILAARVLLEFVRQLVFSSTSASLLPQPEERPKAVVVPAALPQLIDFFSH</sequence>
<keyword evidence="4" id="KW-1185">Reference proteome</keyword>
<protein>
    <submittedName>
        <fullName evidence="3">Uncharacterized protein</fullName>
    </submittedName>
</protein>
<keyword evidence="2" id="KW-0732">Signal</keyword>
<keyword evidence="1" id="KW-0812">Transmembrane</keyword>
<organism evidence="3 4">
    <name type="scientific">Trypanosoma rangeli SC58</name>
    <dbReference type="NCBI Taxonomy" id="429131"/>
    <lineage>
        <taxon>Eukaryota</taxon>
        <taxon>Discoba</taxon>
        <taxon>Euglenozoa</taxon>
        <taxon>Kinetoplastea</taxon>
        <taxon>Metakinetoplastina</taxon>
        <taxon>Trypanosomatida</taxon>
        <taxon>Trypanosomatidae</taxon>
        <taxon>Trypanosoma</taxon>
        <taxon>Herpetosoma</taxon>
    </lineage>
</organism>
<dbReference type="VEuPathDB" id="TriTrypDB:TRSC58_05223"/>
<evidence type="ECO:0000313" key="3">
    <source>
        <dbReference type="EMBL" id="ESL07094.1"/>
    </source>
</evidence>
<evidence type="ECO:0000256" key="2">
    <source>
        <dbReference type="SAM" id="SignalP"/>
    </source>
</evidence>